<comment type="caution">
    <text evidence="5">The sequence shown here is derived from an EMBL/GenBank/DDBJ whole genome shotgun (WGS) entry which is preliminary data.</text>
</comment>
<evidence type="ECO:0000259" key="4">
    <source>
        <dbReference type="SMART" id="SM00967"/>
    </source>
</evidence>
<dbReference type="AlphaFoldDB" id="A0A7V4WUP5"/>
<evidence type="ECO:0000256" key="2">
    <source>
        <dbReference type="ARBA" id="ARBA00022603"/>
    </source>
</evidence>
<dbReference type="SUPFAM" id="SSF55315">
    <property type="entry name" value="L30e-like"/>
    <property type="match status" value="1"/>
</dbReference>
<dbReference type="EMBL" id="DRQG01000046">
    <property type="protein sequence ID" value="HGY55068.1"/>
    <property type="molecule type" value="Genomic_DNA"/>
</dbReference>
<dbReference type="SMART" id="SM00967">
    <property type="entry name" value="SpoU_sub_bind"/>
    <property type="match status" value="1"/>
</dbReference>
<keyword evidence="2 5" id="KW-0489">Methyltransferase</keyword>
<comment type="similarity">
    <text evidence="1">Belongs to the class IV-like SAM-binding methyltransferase superfamily. RNA methyltransferase TrmH family.</text>
</comment>
<evidence type="ECO:0000256" key="1">
    <source>
        <dbReference type="ARBA" id="ARBA00007228"/>
    </source>
</evidence>
<keyword evidence="3" id="KW-0808">Transferase</keyword>
<dbReference type="Gene3D" id="3.30.1330.30">
    <property type="match status" value="1"/>
</dbReference>
<dbReference type="Gene3D" id="3.40.1280.10">
    <property type="match status" value="1"/>
</dbReference>
<dbReference type="SUPFAM" id="SSF75217">
    <property type="entry name" value="alpha/beta knot"/>
    <property type="match status" value="1"/>
</dbReference>
<reference evidence="5" key="1">
    <citation type="journal article" date="2020" name="mSystems">
        <title>Genome- and Community-Level Interaction Insights into Carbon Utilization and Element Cycling Functions of Hydrothermarchaeota in Hydrothermal Sediment.</title>
        <authorList>
            <person name="Zhou Z."/>
            <person name="Liu Y."/>
            <person name="Xu W."/>
            <person name="Pan J."/>
            <person name="Luo Z.H."/>
            <person name="Li M."/>
        </authorList>
    </citation>
    <scope>NUCLEOTIDE SEQUENCE [LARGE SCALE GENOMIC DNA]</scope>
    <source>
        <strain evidence="5">HyVt-577</strain>
    </source>
</reference>
<dbReference type="Proteomes" id="UP000885779">
    <property type="component" value="Unassembled WGS sequence"/>
</dbReference>
<dbReference type="InterPro" id="IPR029026">
    <property type="entry name" value="tRNA_m1G_MTases_N"/>
</dbReference>
<name>A0A7V4WUP5_CALAY</name>
<dbReference type="CDD" id="cd18095">
    <property type="entry name" value="SpoU-like_rRNA-MTase"/>
    <property type="match status" value="1"/>
</dbReference>
<dbReference type="PANTHER" id="PTHR43191:SF2">
    <property type="entry name" value="RRNA METHYLTRANSFERASE 3, MITOCHONDRIAL"/>
    <property type="match status" value="1"/>
</dbReference>
<dbReference type="GO" id="GO:0006396">
    <property type="term" value="P:RNA processing"/>
    <property type="evidence" value="ECO:0007669"/>
    <property type="project" value="InterPro"/>
</dbReference>
<evidence type="ECO:0000313" key="5">
    <source>
        <dbReference type="EMBL" id="HGY55068.1"/>
    </source>
</evidence>
<dbReference type="InterPro" id="IPR001537">
    <property type="entry name" value="SpoU_MeTrfase"/>
</dbReference>
<dbReference type="PANTHER" id="PTHR43191">
    <property type="entry name" value="RRNA METHYLTRANSFERASE 3"/>
    <property type="match status" value="1"/>
</dbReference>
<dbReference type="Pfam" id="PF22435">
    <property type="entry name" value="MRM3-like_sub_bind"/>
    <property type="match status" value="1"/>
</dbReference>
<dbReference type="InterPro" id="IPR029064">
    <property type="entry name" value="Ribosomal_eL30-like_sf"/>
</dbReference>
<organism evidence="5">
    <name type="scientific">Caldithrix abyssi</name>
    <dbReference type="NCBI Taxonomy" id="187145"/>
    <lineage>
        <taxon>Bacteria</taxon>
        <taxon>Pseudomonadati</taxon>
        <taxon>Calditrichota</taxon>
        <taxon>Calditrichia</taxon>
        <taxon>Calditrichales</taxon>
        <taxon>Calditrichaceae</taxon>
        <taxon>Caldithrix</taxon>
    </lineage>
</organism>
<dbReference type="InterPro" id="IPR051259">
    <property type="entry name" value="rRNA_Methyltransferase"/>
</dbReference>
<feature type="domain" description="RNA 2-O ribose methyltransferase substrate binding" evidence="4">
    <location>
        <begin position="31"/>
        <end position="103"/>
    </location>
</feature>
<dbReference type="GO" id="GO:0003723">
    <property type="term" value="F:RNA binding"/>
    <property type="evidence" value="ECO:0007669"/>
    <property type="project" value="InterPro"/>
</dbReference>
<dbReference type="GO" id="GO:0008173">
    <property type="term" value="F:RNA methyltransferase activity"/>
    <property type="evidence" value="ECO:0007669"/>
    <property type="project" value="InterPro"/>
</dbReference>
<dbReference type="InterPro" id="IPR053888">
    <property type="entry name" value="MRM3-like_sub_bind"/>
</dbReference>
<protein>
    <submittedName>
        <fullName evidence="5">RNA methyltransferase</fullName>
    </submittedName>
</protein>
<dbReference type="InterPro" id="IPR029028">
    <property type="entry name" value="Alpha/beta_knot_MTases"/>
</dbReference>
<proteinExistence type="inferred from homology"/>
<dbReference type="GO" id="GO:0032259">
    <property type="term" value="P:methylation"/>
    <property type="evidence" value="ECO:0007669"/>
    <property type="project" value="UniProtKB-KW"/>
</dbReference>
<gene>
    <name evidence="5" type="ORF">ENK44_05160</name>
</gene>
<dbReference type="GO" id="GO:0005737">
    <property type="term" value="C:cytoplasm"/>
    <property type="evidence" value="ECO:0007669"/>
    <property type="project" value="UniProtKB-ARBA"/>
</dbReference>
<dbReference type="Pfam" id="PF00588">
    <property type="entry name" value="SpoU_methylase"/>
    <property type="match status" value="1"/>
</dbReference>
<sequence length="260" mass="28739">MMKVQPASQNQIRQWRKLLRKKYRDAEGLFLVSGWNAVKEFLNGARNQVKEFIVTKEHLDKLPELSADDQWPVFTVTATDFKRLSDEQHPQGIALTARIQAYAIDSEMPQENTLIYLDRVNDPGNLGTIVRSAVWFGLTTLLLSPESADPFQPKAVRASAGAIGRVKIYRGVDSASLKQLMRESGYSGVATVVEGGMTDRELRRYSGKKTILVLGSEAAGLSPELLNICPIKISIPKPGYGESLNLSTAAAILFYLLRSG</sequence>
<dbReference type="InterPro" id="IPR013123">
    <property type="entry name" value="SpoU_subst-bd"/>
</dbReference>
<evidence type="ECO:0000256" key="3">
    <source>
        <dbReference type="ARBA" id="ARBA00022679"/>
    </source>
</evidence>
<accession>A0A7V4WUP5</accession>